<name>A0AAE3HN72_9GAMM</name>
<dbReference type="RefSeq" id="WP_259056751.1">
    <property type="nucleotide sequence ID" value="NZ_JANUCT010000018.1"/>
</dbReference>
<reference evidence="2" key="1">
    <citation type="submission" date="2022-08" db="EMBL/GenBank/DDBJ databases">
        <title>Genomic Encyclopedia of Type Strains, Phase III (KMG-III): the genomes of soil and plant-associated and newly described type strains.</title>
        <authorList>
            <person name="Whitman W."/>
        </authorList>
    </citation>
    <scope>NUCLEOTIDE SEQUENCE</scope>
    <source>
        <strain evidence="2">HMT 1</strain>
    </source>
</reference>
<keyword evidence="3" id="KW-1185">Reference proteome</keyword>
<sequence length="370" mass="41792">MSPVNADEVLLDDGSRLKGTVKQIASGTLVMDTAFAGDVQITLKNIDRLSTDDKRFIQLDSGDRIAGQLVINDEGQQQIAGTAFGTIDIDTARINGLWRTDEKRPVMDQLEQEHQQEVAELKESQEQEVQQLQSNYEAEVQELRQRRDELEDPWSGSLAFGLQGASGNTQRFGIQGRADVYRETDFDRLALYLESNYQSEDSSKTVDEQLAGALLERDITNRLFAFGQTDFEIDEFENLDLRALATTGLGYFFIRQPNLKFKGRAGVGYQFESFSDGTTNKEPTGQLGYDVNYTYNSWISVFHNLTYYPAFTDPAEDFRIVTNLGGELPLTDGKAWKLRANVRNQYDNQPAAGVDNTDTTYQLNLVYDWK</sequence>
<feature type="coiled-coil region" evidence="1">
    <location>
        <begin position="107"/>
        <end position="153"/>
    </location>
</feature>
<dbReference type="InterPro" id="IPR007433">
    <property type="entry name" value="DUF481"/>
</dbReference>
<dbReference type="EMBL" id="JANUCT010000018">
    <property type="protein sequence ID" value="MCS3904229.1"/>
    <property type="molecule type" value="Genomic_DNA"/>
</dbReference>
<dbReference type="Pfam" id="PF04338">
    <property type="entry name" value="DUF481"/>
    <property type="match status" value="1"/>
</dbReference>
<comment type="caution">
    <text evidence="2">The sequence shown here is derived from an EMBL/GenBank/DDBJ whole genome shotgun (WGS) entry which is preliminary data.</text>
</comment>
<organism evidence="2 3">
    <name type="scientific">Methylohalomonas lacus</name>
    <dbReference type="NCBI Taxonomy" id="398773"/>
    <lineage>
        <taxon>Bacteria</taxon>
        <taxon>Pseudomonadati</taxon>
        <taxon>Pseudomonadota</taxon>
        <taxon>Gammaproteobacteria</taxon>
        <taxon>Methylohalomonadales</taxon>
        <taxon>Methylohalomonadaceae</taxon>
        <taxon>Methylohalomonas</taxon>
    </lineage>
</organism>
<evidence type="ECO:0000313" key="3">
    <source>
        <dbReference type="Proteomes" id="UP001204445"/>
    </source>
</evidence>
<evidence type="ECO:0000313" key="2">
    <source>
        <dbReference type="EMBL" id="MCS3904229.1"/>
    </source>
</evidence>
<keyword evidence="1" id="KW-0175">Coiled coil</keyword>
<proteinExistence type="predicted"/>
<dbReference type="AlphaFoldDB" id="A0AAE3HN72"/>
<protein>
    <submittedName>
        <fullName evidence="2">Salt-induced outer membrane protein YdiY</fullName>
    </submittedName>
</protein>
<evidence type="ECO:0000256" key="1">
    <source>
        <dbReference type="SAM" id="Coils"/>
    </source>
</evidence>
<gene>
    <name evidence="2" type="ORF">J2T55_002265</name>
</gene>
<dbReference type="Proteomes" id="UP001204445">
    <property type="component" value="Unassembled WGS sequence"/>
</dbReference>
<accession>A0AAE3HN72</accession>